<proteinExistence type="predicted"/>
<evidence type="ECO:0000256" key="7">
    <source>
        <dbReference type="SAM" id="Phobius"/>
    </source>
</evidence>
<dbReference type="Proteomes" id="UP000188235">
    <property type="component" value="Chromosome"/>
</dbReference>
<sequence>MNKPTVAHALAANERYNSRLGPQFAAGITYFSVLSMVPILMFSFAALGLTLTVIRPDLMDTVQDMIKSAFSDPNLSKTIGGVVTQAFEQWPSVGVVAALTAAYSGSNWAGNLKRAVRVMWSKEFEDAAEKKNFFLELLFNLLIFLGLLICVVFSVGVATVGGTFSRSVVEWLGWDHVPGIGILFAVLTIALNFVASWILMAFLFMVLPNQPARPKSWLVGTLIGAVVLTLLVQFAGRIMGAFGGNMSASFFGPVIVIMLLFNIIATTILMSAAWVGSADEWRPALEKKKQDKADQEEAERALPAQGEAPEKIHDAAAEAASRRWAATKSLDDLRGADQTLPELDSQTKVSQKVAARGMKVNLGIGYGVGAATGIGIGALIVAAASKLFSRK</sequence>
<dbReference type="PANTHER" id="PTHR30213">
    <property type="entry name" value="INNER MEMBRANE PROTEIN YHJD"/>
    <property type="match status" value="1"/>
</dbReference>
<keyword evidence="3 7" id="KW-0812">Transmembrane</keyword>
<evidence type="ECO:0000256" key="4">
    <source>
        <dbReference type="ARBA" id="ARBA00022989"/>
    </source>
</evidence>
<evidence type="ECO:0000256" key="5">
    <source>
        <dbReference type="ARBA" id="ARBA00023136"/>
    </source>
</evidence>
<evidence type="ECO:0000256" key="1">
    <source>
        <dbReference type="ARBA" id="ARBA00004651"/>
    </source>
</evidence>
<dbReference type="STRING" id="399497.BW733_17115"/>
<dbReference type="PANTHER" id="PTHR30213:SF1">
    <property type="entry name" value="INNER MEMBRANE PROTEIN YHJD"/>
    <property type="match status" value="1"/>
</dbReference>
<protein>
    <submittedName>
        <fullName evidence="8">Uncharacterized protein</fullName>
    </submittedName>
</protein>
<evidence type="ECO:0000313" key="9">
    <source>
        <dbReference type="Proteomes" id="UP000188235"/>
    </source>
</evidence>
<feature type="transmembrane region" description="Helical" evidence="7">
    <location>
        <begin position="360"/>
        <end position="384"/>
    </location>
</feature>
<keyword evidence="9" id="KW-1185">Reference proteome</keyword>
<evidence type="ECO:0000313" key="8">
    <source>
        <dbReference type="EMBL" id="AQP52286.1"/>
    </source>
</evidence>
<keyword evidence="5 7" id="KW-0472">Membrane</keyword>
<keyword evidence="2" id="KW-1003">Cell membrane</keyword>
<dbReference type="EMBL" id="CP019607">
    <property type="protein sequence ID" value="AQP52286.1"/>
    <property type="molecule type" value="Genomic_DNA"/>
</dbReference>
<feature type="transmembrane region" description="Helical" evidence="7">
    <location>
        <begin position="137"/>
        <end position="160"/>
    </location>
</feature>
<reference evidence="8 9" key="1">
    <citation type="journal article" date="2008" name="Int. J. Syst. Evol. Microbiol.">
        <title>Tessaracoccus flavescens sp. nov., isolated from marine sediment.</title>
        <authorList>
            <person name="Lee D.W."/>
            <person name="Lee S.D."/>
        </authorList>
    </citation>
    <scope>NUCLEOTIDE SEQUENCE [LARGE SCALE GENOMIC DNA]</scope>
    <source>
        <strain evidence="8 9">SST-39T</strain>
    </source>
</reference>
<feature type="region of interest" description="Disordered" evidence="6">
    <location>
        <begin position="286"/>
        <end position="307"/>
    </location>
</feature>
<feature type="transmembrane region" description="Helical" evidence="7">
    <location>
        <begin position="250"/>
        <end position="275"/>
    </location>
</feature>
<dbReference type="GO" id="GO:0005886">
    <property type="term" value="C:plasma membrane"/>
    <property type="evidence" value="ECO:0007669"/>
    <property type="project" value="UniProtKB-SubCell"/>
</dbReference>
<gene>
    <name evidence="8" type="ORF">BW733_17115</name>
</gene>
<comment type="subcellular location">
    <subcellularLocation>
        <location evidence="1">Cell membrane</location>
        <topology evidence="1">Multi-pass membrane protein</topology>
    </subcellularLocation>
</comment>
<keyword evidence="4 7" id="KW-1133">Transmembrane helix</keyword>
<accession>A0A1Q2D1L5</accession>
<feature type="transmembrane region" description="Helical" evidence="7">
    <location>
        <begin position="28"/>
        <end position="54"/>
    </location>
</feature>
<name>A0A1Q2D1L5_9ACTN</name>
<dbReference type="Pfam" id="PF03631">
    <property type="entry name" value="Virul_fac_BrkB"/>
    <property type="match status" value="1"/>
</dbReference>
<dbReference type="KEGG" id="tfa:BW733_17115"/>
<feature type="transmembrane region" description="Helical" evidence="7">
    <location>
        <begin position="180"/>
        <end position="205"/>
    </location>
</feature>
<evidence type="ECO:0000256" key="3">
    <source>
        <dbReference type="ARBA" id="ARBA00022692"/>
    </source>
</evidence>
<dbReference type="AlphaFoldDB" id="A0A1Q2D1L5"/>
<evidence type="ECO:0000256" key="2">
    <source>
        <dbReference type="ARBA" id="ARBA00022475"/>
    </source>
</evidence>
<feature type="transmembrane region" description="Helical" evidence="7">
    <location>
        <begin position="217"/>
        <end position="238"/>
    </location>
</feature>
<organism evidence="8 9">
    <name type="scientific">Tessaracoccus flavescens</name>
    <dbReference type="NCBI Taxonomy" id="399497"/>
    <lineage>
        <taxon>Bacteria</taxon>
        <taxon>Bacillati</taxon>
        <taxon>Actinomycetota</taxon>
        <taxon>Actinomycetes</taxon>
        <taxon>Propionibacteriales</taxon>
        <taxon>Propionibacteriaceae</taxon>
        <taxon>Tessaracoccus</taxon>
    </lineage>
</organism>
<evidence type="ECO:0000256" key="6">
    <source>
        <dbReference type="SAM" id="MobiDB-lite"/>
    </source>
</evidence>
<feature type="compositionally biased region" description="Basic and acidic residues" evidence="6">
    <location>
        <begin position="286"/>
        <end position="300"/>
    </location>
</feature>
<dbReference type="InterPro" id="IPR017039">
    <property type="entry name" value="Virul_fac_BrkB"/>
</dbReference>